<organism evidence="1 2">
    <name type="scientific">Sorangium cellulosum</name>
    <name type="common">Polyangium cellulosum</name>
    <dbReference type="NCBI Taxonomy" id="56"/>
    <lineage>
        <taxon>Bacteria</taxon>
        <taxon>Pseudomonadati</taxon>
        <taxon>Myxococcota</taxon>
        <taxon>Polyangia</taxon>
        <taxon>Polyangiales</taxon>
        <taxon>Polyangiaceae</taxon>
        <taxon>Sorangium</taxon>
    </lineage>
</organism>
<name>A0A150RZG6_SORCE</name>
<reference evidence="1 2" key="1">
    <citation type="submission" date="2014-02" db="EMBL/GenBank/DDBJ databases">
        <title>The small core and large imbalanced accessory genome model reveals a collaborative survival strategy of Sorangium cellulosum strains in nature.</title>
        <authorList>
            <person name="Han K."/>
            <person name="Peng R."/>
            <person name="Blom J."/>
            <person name="Li Y.-Z."/>
        </authorList>
    </citation>
    <scope>NUCLEOTIDE SEQUENCE [LARGE SCALE GENOMIC DNA]</scope>
    <source>
        <strain evidence="1 2">So0149</strain>
    </source>
</reference>
<comment type="caution">
    <text evidence="1">The sequence shown here is derived from an EMBL/GenBank/DDBJ whole genome shotgun (WGS) entry which is preliminary data.</text>
</comment>
<dbReference type="AlphaFoldDB" id="A0A150RZG6"/>
<gene>
    <name evidence="1" type="ORF">BE18_12725</name>
</gene>
<dbReference type="Proteomes" id="UP000075515">
    <property type="component" value="Unassembled WGS sequence"/>
</dbReference>
<dbReference type="EMBL" id="JEMC01002688">
    <property type="protein sequence ID" value="KYF85625.1"/>
    <property type="molecule type" value="Genomic_DNA"/>
</dbReference>
<evidence type="ECO:0000313" key="1">
    <source>
        <dbReference type="EMBL" id="KYF85625.1"/>
    </source>
</evidence>
<accession>A0A150RZG6</accession>
<sequence length="393" mass="44614">MSEGSAPQQVADERWAWSVLVWLGFAAPRASTAEDQEQVAGYDEALASWIRGYPGRLERYIRSLAEGLERAAGSGATFPAETAAVLDLKEEHIPRTFKAIRPDALFKLSSVYHWRYCPHRHPWLPVMLGRRLCNEIASTTGELPPDLELPPEIRDWMITLLQRQRRSSAVHGAPDILPLDLGGMTPEGIEAALAAYFEAPVEALVDKLRPDRYSASGFLSADDRLGQVIWEDARKLRELGVDRHALADRADEAIRQCRQADLRARDETEEWSRAYLRGKSFEEAEAAQRTDEYRAEHRRRVSMPRLVMLDDPATRLEVQLKGYLGEQEDPFRSIPAAGVNEDVILRNPDLEEEPAITVSLLTLHLIRRVCFFEGNVRYRVEPERLARVLGMIR</sequence>
<evidence type="ECO:0000313" key="2">
    <source>
        <dbReference type="Proteomes" id="UP000075515"/>
    </source>
</evidence>
<protein>
    <submittedName>
        <fullName evidence="1">Uncharacterized protein</fullName>
    </submittedName>
</protein>
<proteinExistence type="predicted"/>